<gene>
    <name evidence="1" type="ORF">OIU74_028806</name>
</gene>
<dbReference type="Proteomes" id="UP001151752">
    <property type="component" value="Chromosome 6"/>
</dbReference>
<keyword evidence="2" id="KW-1185">Reference proteome</keyword>
<reference evidence="1" key="1">
    <citation type="submission" date="2022-11" db="EMBL/GenBank/DDBJ databases">
        <authorList>
            <person name="Hyden B.L."/>
            <person name="Feng K."/>
            <person name="Yates T."/>
            <person name="Jawdy S."/>
            <person name="Smart L.B."/>
            <person name="Muchero W."/>
        </authorList>
    </citation>
    <scope>NUCLEOTIDE SEQUENCE</scope>
    <source>
        <tissue evidence="1">Shoot tip</tissue>
    </source>
</reference>
<dbReference type="AlphaFoldDB" id="A0A9Q0VD56"/>
<comment type="caution">
    <text evidence="1">The sequence shown here is derived from an EMBL/GenBank/DDBJ whole genome shotgun (WGS) entry which is preliminary data.</text>
</comment>
<reference evidence="1" key="2">
    <citation type="journal article" date="2023" name="Int. J. Mol. Sci.">
        <title>De Novo Assembly and Annotation of 11 Diverse Shrub Willow (Salix) Genomes Reveals Novel Gene Organization in Sex-Linked Regions.</title>
        <authorList>
            <person name="Hyden B."/>
            <person name="Feng K."/>
            <person name="Yates T.B."/>
            <person name="Jawdy S."/>
            <person name="Cereghino C."/>
            <person name="Smart L.B."/>
            <person name="Muchero W."/>
        </authorList>
    </citation>
    <scope>NUCLEOTIDE SEQUENCE</scope>
    <source>
        <tissue evidence="1">Shoot tip</tissue>
    </source>
</reference>
<dbReference type="EMBL" id="JAPFFM010000009">
    <property type="protein sequence ID" value="KAJ6746208.1"/>
    <property type="molecule type" value="Genomic_DNA"/>
</dbReference>
<name>A0A9Q0VD56_9ROSI</name>
<evidence type="ECO:0000313" key="1">
    <source>
        <dbReference type="EMBL" id="KAJ6746208.1"/>
    </source>
</evidence>
<protein>
    <submittedName>
        <fullName evidence="1">Uncharacterized protein</fullName>
    </submittedName>
</protein>
<organism evidence="1 2">
    <name type="scientific">Salix koriyanagi</name>
    <dbReference type="NCBI Taxonomy" id="2511006"/>
    <lineage>
        <taxon>Eukaryota</taxon>
        <taxon>Viridiplantae</taxon>
        <taxon>Streptophyta</taxon>
        <taxon>Embryophyta</taxon>
        <taxon>Tracheophyta</taxon>
        <taxon>Spermatophyta</taxon>
        <taxon>Magnoliopsida</taxon>
        <taxon>eudicotyledons</taxon>
        <taxon>Gunneridae</taxon>
        <taxon>Pentapetalae</taxon>
        <taxon>rosids</taxon>
        <taxon>fabids</taxon>
        <taxon>Malpighiales</taxon>
        <taxon>Salicaceae</taxon>
        <taxon>Saliceae</taxon>
        <taxon>Salix</taxon>
    </lineage>
</organism>
<proteinExistence type="predicted"/>
<evidence type="ECO:0000313" key="2">
    <source>
        <dbReference type="Proteomes" id="UP001151752"/>
    </source>
</evidence>
<sequence length="234" mass="25928">MVPTSPLGFHEFSLGSLSCVLVGPLGLSVLLLRSRLSVLLHLSTQQPLVLKSAVDGRVVQFVSKLHVCASNCCPTPPITFSPRPYKTCGEARFLCCVPVSVEFKCEVVPLHLTPPCGTNNPSNDVHVLVERTPTELDHVLAAEFIGYEVHVVTKEYYLVDLASSHLSQRLSHSCVNKKDFLAHLSLAAEFIGYEVHVVTKEYYLVDPVSSHLSQRLSHSCKYELIQIVKPRMTH</sequence>
<accession>A0A9Q0VD56</accession>